<comment type="similarity">
    <text evidence="2 6">Belongs to the UPF0677 family.</text>
</comment>
<evidence type="ECO:0000256" key="1">
    <source>
        <dbReference type="ARBA" id="ARBA00003907"/>
    </source>
</evidence>
<dbReference type="NCBIfam" id="TIGR00027">
    <property type="entry name" value="mthyl_TIGR00027"/>
    <property type="match status" value="1"/>
</dbReference>
<name>A0A0U0W9C8_MYCBE</name>
<gene>
    <name evidence="7" type="ORF">BN971_02917</name>
</gene>
<dbReference type="EMBL" id="CSTD01000003">
    <property type="protein sequence ID" value="CPR11630.1"/>
    <property type="molecule type" value="Genomic_DNA"/>
</dbReference>
<evidence type="ECO:0000256" key="3">
    <source>
        <dbReference type="ARBA" id="ARBA00022603"/>
    </source>
</evidence>
<dbReference type="OrthoDB" id="9806164at2"/>
<dbReference type="InterPro" id="IPR029063">
    <property type="entry name" value="SAM-dependent_MTases_sf"/>
</dbReference>
<dbReference type="Pfam" id="PF04072">
    <property type="entry name" value="LCM"/>
    <property type="match status" value="1"/>
</dbReference>
<accession>A0A0U0W9C8</accession>
<dbReference type="AlphaFoldDB" id="A0A0U0W9C8"/>
<evidence type="ECO:0000256" key="2">
    <source>
        <dbReference type="ARBA" id="ARBA00008138"/>
    </source>
</evidence>
<proteinExistence type="inferred from homology"/>
<evidence type="ECO:0000256" key="4">
    <source>
        <dbReference type="ARBA" id="ARBA00022679"/>
    </source>
</evidence>
<dbReference type="InterPro" id="IPR011610">
    <property type="entry name" value="SAM_mthyl_Trfase_ML2640-like"/>
</dbReference>
<dbReference type="GO" id="GO:0032259">
    <property type="term" value="P:methylation"/>
    <property type="evidence" value="ECO:0007669"/>
    <property type="project" value="UniProtKB-KW"/>
</dbReference>
<evidence type="ECO:0000313" key="7">
    <source>
        <dbReference type="EMBL" id="CPR11630.1"/>
    </source>
</evidence>
<dbReference type="EC" id="2.1.1.-" evidence="6"/>
<dbReference type="PANTHER" id="PTHR43619:SF2">
    <property type="entry name" value="S-ADENOSYL-L-METHIONINE-DEPENDENT METHYLTRANSFERASES SUPERFAMILY PROTEIN"/>
    <property type="match status" value="1"/>
</dbReference>
<dbReference type="RefSeq" id="WP_085179451.1">
    <property type="nucleotide sequence ID" value="NZ_CSTD01000003.1"/>
</dbReference>
<dbReference type="PANTHER" id="PTHR43619">
    <property type="entry name" value="S-ADENOSYL-L-METHIONINE-DEPENDENT METHYLTRANSFERASE YKTD-RELATED"/>
    <property type="match status" value="1"/>
</dbReference>
<dbReference type="GO" id="GO:0008168">
    <property type="term" value="F:methyltransferase activity"/>
    <property type="evidence" value="ECO:0007669"/>
    <property type="project" value="UniProtKB-UniRule"/>
</dbReference>
<dbReference type="SUPFAM" id="SSF53335">
    <property type="entry name" value="S-adenosyl-L-methionine-dependent methyltransferases"/>
    <property type="match status" value="1"/>
</dbReference>
<organism evidence="7 8">
    <name type="scientific">Mycobacterium bohemicum DSM 44277</name>
    <dbReference type="NCBI Taxonomy" id="1236609"/>
    <lineage>
        <taxon>Bacteria</taxon>
        <taxon>Bacillati</taxon>
        <taxon>Actinomycetota</taxon>
        <taxon>Actinomycetes</taxon>
        <taxon>Mycobacteriales</taxon>
        <taxon>Mycobacteriaceae</taxon>
        <taxon>Mycobacterium</taxon>
    </lineage>
</organism>
<protein>
    <recommendedName>
        <fullName evidence="6">S-adenosyl-L-methionine-dependent methyltransferase</fullName>
        <ecNumber evidence="6">2.1.1.-</ecNumber>
    </recommendedName>
</protein>
<dbReference type="Proteomes" id="UP000198875">
    <property type="component" value="Unassembled WGS sequence"/>
</dbReference>
<dbReference type="InterPro" id="IPR007213">
    <property type="entry name" value="Ppm1/Ppm2/Tcmp"/>
</dbReference>
<evidence type="ECO:0000256" key="6">
    <source>
        <dbReference type="RuleBase" id="RU362030"/>
    </source>
</evidence>
<comment type="function">
    <text evidence="1 6">Exhibits S-adenosyl-L-methionine-dependent methyltransferase activity.</text>
</comment>
<dbReference type="Gene3D" id="3.40.50.150">
    <property type="entry name" value="Vaccinia Virus protein VP39"/>
    <property type="match status" value="1"/>
</dbReference>
<evidence type="ECO:0000313" key="8">
    <source>
        <dbReference type="Proteomes" id="UP000198875"/>
    </source>
</evidence>
<sequence>MSSTVDTRWDAATFGAVARAVASGKGRMDDPFAEPLVRAAGEKRFVGLINDERFAADEGANPVTGGLVDIVAAHTTFVDGFLADAGRAGVRQVVILGAGLDARAYRLWWPRGSTVYELDRPEVLDFKAGVLRGLGATLTVSRCAIGVDLRRDWPAALLRSGFDRAAPTAWVAEQLLVGHLPADAQHRLLTGVTRLSAAGSRFAADHMPGLAPGHPDADSVPGQLRGQRWEVVERNVVDLLTVMGLRELWGGGSDDAALVPRYVTAAMR</sequence>
<keyword evidence="4 7" id="KW-0808">Transferase</keyword>
<reference evidence="7 8" key="1">
    <citation type="submission" date="2015-03" db="EMBL/GenBank/DDBJ databases">
        <authorList>
            <person name="Murphy D."/>
        </authorList>
    </citation>
    <scope>NUCLEOTIDE SEQUENCE [LARGE SCALE GENOMIC DNA]</scope>
    <source>
        <strain evidence="7 8">DSM 44277</strain>
    </source>
</reference>
<keyword evidence="3 6" id="KW-0489">Methyltransferase</keyword>
<keyword evidence="5 6" id="KW-0949">S-adenosyl-L-methionine</keyword>
<evidence type="ECO:0000256" key="5">
    <source>
        <dbReference type="ARBA" id="ARBA00022691"/>
    </source>
</evidence>